<organism evidence="2 3">
    <name type="scientific">Linum tenue</name>
    <dbReference type="NCBI Taxonomy" id="586396"/>
    <lineage>
        <taxon>Eukaryota</taxon>
        <taxon>Viridiplantae</taxon>
        <taxon>Streptophyta</taxon>
        <taxon>Embryophyta</taxon>
        <taxon>Tracheophyta</taxon>
        <taxon>Spermatophyta</taxon>
        <taxon>Magnoliopsida</taxon>
        <taxon>eudicotyledons</taxon>
        <taxon>Gunneridae</taxon>
        <taxon>Pentapetalae</taxon>
        <taxon>rosids</taxon>
        <taxon>fabids</taxon>
        <taxon>Malpighiales</taxon>
        <taxon>Linaceae</taxon>
        <taxon>Linum</taxon>
    </lineage>
</organism>
<protein>
    <submittedName>
        <fullName evidence="2">Uncharacterized protein</fullName>
    </submittedName>
</protein>
<feature type="compositionally biased region" description="Low complexity" evidence="1">
    <location>
        <begin position="14"/>
        <end position="29"/>
    </location>
</feature>
<dbReference type="Proteomes" id="UP001154282">
    <property type="component" value="Unassembled WGS sequence"/>
</dbReference>
<feature type="compositionally biased region" description="Basic and acidic residues" evidence="1">
    <location>
        <begin position="39"/>
        <end position="49"/>
    </location>
</feature>
<reference evidence="2" key="1">
    <citation type="submission" date="2022-08" db="EMBL/GenBank/DDBJ databases">
        <authorList>
            <person name="Gutierrez-Valencia J."/>
        </authorList>
    </citation>
    <scope>NUCLEOTIDE SEQUENCE</scope>
</reference>
<evidence type="ECO:0000313" key="3">
    <source>
        <dbReference type="Proteomes" id="UP001154282"/>
    </source>
</evidence>
<proteinExistence type="predicted"/>
<dbReference type="EMBL" id="CAMGYJ010000005">
    <property type="protein sequence ID" value="CAI0424557.1"/>
    <property type="molecule type" value="Genomic_DNA"/>
</dbReference>
<feature type="compositionally biased region" description="Polar residues" evidence="1">
    <location>
        <begin position="60"/>
        <end position="78"/>
    </location>
</feature>
<evidence type="ECO:0000313" key="2">
    <source>
        <dbReference type="EMBL" id="CAI0424557.1"/>
    </source>
</evidence>
<comment type="caution">
    <text evidence="2">The sequence shown here is derived from an EMBL/GenBank/DDBJ whole genome shotgun (WGS) entry which is preliminary data.</text>
</comment>
<name>A0AAV0KQI1_9ROSI</name>
<dbReference type="AlphaFoldDB" id="A0AAV0KQI1"/>
<feature type="region of interest" description="Disordered" evidence="1">
    <location>
        <begin position="1"/>
        <end position="78"/>
    </location>
</feature>
<accession>A0AAV0KQI1</accession>
<keyword evidence="3" id="KW-1185">Reference proteome</keyword>
<sequence length="78" mass="8381">MYSSPRQPGMPARTLGPSTTGFPGSSPSLLEQLTADSGRGSKSETDSRFPGRLCTRELTPPTNLRSSSWATAPTRQRN</sequence>
<evidence type="ECO:0000256" key="1">
    <source>
        <dbReference type="SAM" id="MobiDB-lite"/>
    </source>
</evidence>
<gene>
    <name evidence="2" type="ORF">LITE_LOCUS20013</name>
</gene>